<accession>A0A1I5C1H1</accession>
<dbReference type="EMBL" id="FOVM01000006">
    <property type="protein sequence ID" value="SFN80883.1"/>
    <property type="molecule type" value="Genomic_DNA"/>
</dbReference>
<name>A0A1I5C1H1_9MICO</name>
<proteinExistence type="predicted"/>
<gene>
    <name evidence="2" type="ORF">SAMN05216219_2147</name>
</gene>
<dbReference type="Proteomes" id="UP000198867">
    <property type="component" value="Unassembled WGS sequence"/>
</dbReference>
<organism evidence="2 3">
    <name type="scientific">Mycetocola miduiensis</name>
    <dbReference type="NCBI Taxonomy" id="995034"/>
    <lineage>
        <taxon>Bacteria</taxon>
        <taxon>Bacillati</taxon>
        <taxon>Actinomycetota</taxon>
        <taxon>Actinomycetes</taxon>
        <taxon>Micrococcales</taxon>
        <taxon>Microbacteriaceae</taxon>
        <taxon>Mycetocola</taxon>
    </lineage>
</organism>
<dbReference type="RefSeq" id="WP_090711270.1">
    <property type="nucleotide sequence ID" value="NZ_FOVM01000006.1"/>
</dbReference>
<evidence type="ECO:0000313" key="3">
    <source>
        <dbReference type="Proteomes" id="UP000198867"/>
    </source>
</evidence>
<feature type="compositionally biased region" description="Basic and acidic residues" evidence="1">
    <location>
        <begin position="55"/>
        <end position="73"/>
    </location>
</feature>
<protein>
    <recommendedName>
        <fullName evidence="4">DUF5709 domain-containing protein</fullName>
    </recommendedName>
</protein>
<keyword evidence="3" id="KW-1185">Reference proteome</keyword>
<evidence type="ECO:0000256" key="1">
    <source>
        <dbReference type="SAM" id="MobiDB-lite"/>
    </source>
</evidence>
<sequence>MSDSAVTGGDPETVDTMGHQTVTNDAVADAPVYNTDNESPLAAREAEVLEEQHLDDRHATGEHYISDGHRGMDDDPLAEIYREDTLEAVVEDPDLNAGRGIDNI</sequence>
<feature type="region of interest" description="Disordered" evidence="1">
    <location>
        <begin position="1"/>
        <end position="38"/>
    </location>
</feature>
<feature type="region of interest" description="Disordered" evidence="1">
    <location>
        <begin position="55"/>
        <end position="75"/>
    </location>
</feature>
<dbReference type="OrthoDB" id="9924628at2"/>
<dbReference type="AlphaFoldDB" id="A0A1I5C1H1"/>
<reference evidence="3" key="1">
    <citation type="submission" date="2016-10" db="EMBL/GenBank/DDBJ databases">
        <authorList>
            <person name="Varghese N."/>
            <person name="Submissions S."/>
        </authorList>
    </citation>
    <scope>NUCLEOTIDE SEQUENCE [LARGE SCALE GENOMIC DNA]</scope>
    <source>
        <strain evidence="3">CGMCC 1.11101</strain>
    </source>
</reference>
<dbReference type="STRING" id="995034.SAMN05216219_2147"/>
<evidence type="ECO:0000313" key="2">
    <source>
        <dbReference type="EMBL" id="SFN80883.1"/>
    </source>
</evidence>
<evidence type="ECO:0008006" key="4">
    <source>
        <dbReference type="Google" id="ProtNLM"/>
    </source>
</evidence>